<proteinExistence type="predicted"/>
<name>F8KQW8_HELBC</name>
<dbReference type="Proteomes" id="UP000008387">
    <property type="component" value="Chromosome"/>
</dbReference>
<accession>F8KQW8</accession>
<dbReference type="HOGENOM" id="CLU_3200561_0_0_7"/>
<gene>
    <name evidence="1" type="ordered locus">HBZC1_01370</name>
</gene>
<protein>
    <submittedName>
        <fullName evidence="1">Uncharacterized protein</fullName>
    </submittedName>
</protein>
<dbReference type="AlphaFoldDB" id="F8KQW8"/>
<dbReference type="KEGG" id="hbi:HBZC1_01370"/>
<dbReference type="EMBL" id="FR871757">
    <property type="protein sequence ID" value="CCB79123.1"/>
    <property type="molecule type" value="Genomic_DNA"/>
</dbReference>
<sequence length="45" mass="5221">MAQLLKIGIAPARGRFYFTLYKLKPTPLELKHNADAFYKRLAFAH</sequence>
<reference evidence="1 2" key="1">
    <citation type="journal article" date="2011" name="J. Bacteriol.">
        <title>Genome sequence of Helicobacter bizzozeronii strain CIII-1, an isolate from human gastric mucosa.</title>
        <authorList>
            <person name="Schott T."/>
            <person name="Rossi M."/>
            <person name="Hanninen M.L."/>
        </authorList>
    </citation>
    <scope>NUCLEOTIDE SEQUENCE [LARGE SCALE GENOMIC DNA]</scope>
    <source>
        <strain evidence="1 2">CIII-1</strain>
    </source>
</reference>
<keyword evidence="2" id="KW-1185">Reference proteome</keyword>
<evidence type="ECO:0000313" key="2">
    <source>
        <dbReference type="Proteomes" id="UP000008387"/>
    </source>
</evidence>
<evidence type="ECO:0000313" key="1">
    <source>
        <dbReference type="EMBL" id="CCB79123.1"/>
    </source>
</evidence>
<organism evidence="1 2">
    <name type="scientific">Helicobacter bizzozeronii (strain CIII-1)</name>
    <dbReference type="NCBI Taxonomy" id="1002804"/>
    <lineage>
        <taxon>Bacteria</taxon>
        <taxon>Pseudomonadati</taxon>
        <taxon>Campylobacterota</taxon>
        <taxon>Epsilonproteobacteria</taxon>
        <taxon>Campylobacterales</taxon>
        <taxon>Helicobacteraceae</taxon>
        <taxon>Helicobacter</taxon>
    </lineage>
</organism>